<dbReference type="SUPFAM" id="SSF52172">
    <property type="entry name" value="CheY-like"/>
    <property type="match status" value="1"/>
</dbReference>
<dbReference type="PANTHER" id="PTHR43047">
    <property type="entry name" value="TWO-COMPONENT HISTIDINE PROTEIN KINASE"/>
    <property type="match status" value="1"/>
</dbReference>
<dbReference type="InterPro" id="IPR036097">
    <property type="entry name" value="HisK_dim/P_sf"/>
</dbReference>
<dbReference type="Gene3D" id="1.10.287.130">
    <property type="match status" value="1"/>
</dbReference>
<comment type="caution">
    <text evidence="10">The sequence shown here is derived from an EMBL/GenBank/DDBJ whole genome shotgun (WGS) entry which is preliminary data.</text>
</comment>
<dbReference type="SMART" id="SM00387">
    <property type="entry name" value="HATPase_c"/>
    <property type="match status" value="1"/>
</dbReference>
<organism evidence="10 11">
    <name type="scientific">Thiopseudomonas denitrificans</name>
    <dbReference type="NCBI Taxonomy" id="1501432"/>
    <lineage>
        <taxon>Bacteria</taxon>
        <taxon>Pseudomonadati</taxon>
        <taxon>Pseudomonadota</taxon>
        <taxon>Gammaproteobacteria</taxon>
        <taxon>Pseudomonadales</taxon>
        <taxon>Pseudomonadaceae</taxon>
        <taxon>Thiopseudomonas</taxon>
    </lineage>
</organism>
<dbReference type="InterPro" id="IPR005467">
    <property type="entry name" value="His_kinase_dom"/>
</dbReference>
<dbReference type="CDD" id="cd00082">
    <property type="entry name" value="HisKA"/>
    <property type="match status" value="1"/>
</dbReference>
<dbReference type="Proteomes" id="UP000294575">
    <property type="component" value="Unassembled WGS sequence"/>
</dbReference>
<dbReference type="GO" id="GO:0000155">
    <property type="term" value="F:phosphorelay sensor kinase activity"/>
    <property type="evidence" value="ECO:0007669"/>
    <property type="project" value="InterPro"/>
</dbReference>
<feature type="domain" description="Histidine kinase" evidence="8">
    <location>
        <begin position="69"/>
        <end position="285"/>
    </location>
</feature>
<dbReference type="InterPro" id="IPR004358">
    <property type="entry name" value="Sig_transdc_His_kin-like_C"/>
</dbReference>
<dbReference type="AlphaFoldDB" id="A0A4R6TTQ7"/>
<comment type="catalytic activity">
    <reaction evidence="1">
        <text>ATP + protein L-histidine = ADP + protein N-phospho-L-histidine.</text>
        <dbReference type="EC" id="2.7.13.3"/>
    </reaction>
</comment>
<dbReference type="InterPro" id="IPR001789">
    <property type="entry name" value="Sig_transdc_resp-reg_receiver"/>
</dbReference>
<dbReference type="Pfam" id="PF00512">
    <property type="entry name" value="HisKA"/>
    <property type="match status" value="1"/>
</dbReference>
<dbReference type="EMBL" id="SNYK01000009">
    <property type="protein sequence ID" value="TDQ37060.1"/>
    <property type="molecule type" value="Genomic_DNA"/>
</dbReference>
<evidence type="ECO:0000256" key="6">
    <source>
        <dbReference type="PROSITE-ProRule" id="PRU00169"/>
    </source>
</evidence>
<dbReference type="CDD" id="cd00156">
    <property type="entry name" value="REC"/>
    <property type="match status" value="1"/>
</dbReference>
<evidence type="ECO:0000256" key="1">
    <source>
        <dbReference type="ARBA" id="ARBA00000085"/>
    </source>
</evidence>
<dbReference type="SMART" id="SM00448">
    <property type="entry name" value="REC"/>
    <property type="match status" value="1"/>
</dbReference>
<reference evidence="10 11" key="1">
    <citation type="submission" date="2019-03" db="EMBL/GenBank/DDBJ databases">
        <title>Genomic Encyclopedia of Type Strains, Phase IV (KMG-IV): sequencing the most valuable type-strain genomes for metagenomic binning, comparative biology and taxonomic classification.</title>
        <authorList>
            <person name="Goeker M."/>
        </authorList>
    </citation>
    <scope>NUCLEOTIDE SEQUENCE [LARGE SCALE GENOMIC DNA]</scope>
    <source>
        <strain evidence="10 11">DSM 28679</strain>
    </source>
</reference>
<dbReference type="PANTHER" id="PTHR43047:SF72">
    <property type="entry name" value="OSMOSENSING HISTIDINE PROTEIN KINASE SLN1"/>
    <property type="match status" value="1"/>
</dbReference>
<dbReference type="InterPro" id="IPR003594">
    <property type="entry name" value="HATPase_dom"/>
</dbReference>
<keyword evidence="4" id="KW-0808">Transferase</keyword>
<sequence length="510" mass="56269">MRGHVYRALASRTLAAHDECVRLRQQQDEQREQEQLRLQEQVEAHSRELQAALAEMGDAMHAKSDFLARVSHDLRSPLTSILGYAQLISEQESPSAARKADIINKSARRLLDLVNDLVDYAVGMRESHTLQLRPAYVRSFFNSIADEARQLAQAGNNSFGYLIAPELPPLLRIDSRRLHQVLHNLLGNACKFTRNGEVRLEVGYRPLGGNDGLLLLAVTDTGCGMEPAMLERVFEPFRQLGRHSQGIGLGLAIVKQWLDQMQGRINIRTAPGKGTRVGLEIPVTSVPEQLLVPEELGFVPARHAGSLGQGRSIWLVEDSAPIRELLELELENNGFTVHAFACGNEAMLALRDVTSAAPDLVVTDFYLPGHNGLQLAAVLRQRWSQVPVILLSAGMSDGVQEGDGLFDAVLLKSLEWNELGEALETVIRRLLSPAGQDGDGLAAASSDDTQHVLHPAEHRALAGMMQVNAVSDIMRWADVMLREQPHRSAFYLHVRKCAREADLAALRALL</sequence>
<dbReference type="SMART" id="SM00388">
    <property type="entry name" value="HisKA"/>
    <property type="match status" value="1"/>
</dbReference>
<dbReference type="Pfam" id="PF00072">
    <property type="entry name" value="Response_reg"/>
    <property type="match status" value="1"/>
</dbReference>
<dbReference type="RefSeq" id="WP_101497057.1">
    <property type="nucleotide sequence ID" value="NZ_LNJZ01000008.1"/>
</dbReference>
<keyword evidence="3 6" id="KW-0597">Phosphoprotein</keyword>
<dbReference type="SUPFAM" id="SSF47384">
    <property type="entry name" value="Homodimeric domain of signal transducing histidine kinase"/>
    <property type="match status" value="1"/>
</dbReference>
<dbReference type="SUPFAM" id="SSF55874">
    <property type="entry name" value="ATPase domain of HSP90 chaperone/DNA topoisomerase II/histidine kinase"/>
    <property type="match status" value="1"/>
</dbReference>
<evidence type="ECO:0000259" key="9">
    <source>
        <dbReference type="PROSITE" id="PS50110"/>
    </source>
</evidence>
<dbReference type="PROSITE" id="PS50109">
    <property type="entry name" value="HIS_KIN"/>
    <property type="match status" value="1"/>
</dbReference>
<dbReference type="InterPro" id="IPR003661">
    <property type="entry name" value="HisK_dim/P_dom"/>
</dbReference>
<feature type="coiled-coil region" evidence="7">
    <location>
        <begin position="24"/>
        <end position="55"/>
    </location>
</feature>
<dbReference type="PRINTS" id="PR00344">
    <property type="entry name" value="BCTRLSENSOR"/>
</dbReference>
<dbReference type="InterPro" id="IPR036890">
    <property type="entry name" value="HATPase_C_sf"/>
</dbReference>
<feature type="modified residue" description="4-aspartylphosphate" evidence="6">
    <location>
        <position position="364"/>
    </location>
</feature>
<dbReference type="Pfam" id="PF02518">
    <property type="entry name" value="HATPase_c"/>
    <property type="match status" value="1"/>
</dbReference>
<keyword evidence="5 10" id="KW-0418">Kinase</keyword>
<name>A0A4R6TTQ7_9GAMM</name>
<evidence type="ECO:0000256" key="3">
    <source>
        <dbReference type="ARBA" id="ARBA00022553"/>
    </source>
</evidence>
<dbReference type="EC" id="2.7.13.3" evidence="2"/>
<dbReference type="GO" id="GO:0009927">
    <property type="term" value="F:histidine phosphotransfer kinase activity"/>
    <property type="evidence" value="ECO:0007669"/>
    <property type="project" value="TreeGrafter"/>
</dbReference>
<dbReference type="Gene3D" id="3.30.565.10">
    <property type="entry name" value="Histidine kinase-like ATPase, C-terminal domain"/>
    <property type="match status" value="1"/>
</dbReference>
<feature type="domain" description="Response regulatory" evidence="9">
    <location>
        <begin position="312"/>
        <end position="427"/>
    </location>
</feature>
<dbReference type="InterPro" id="IPR011006">
    <property type="entry name" value="CheY-like_superfamily"/>
</dbReference>
<evidence type="ECO:0000259" key="8">
    <source>
        <dbReference type="PROSITE" id="PS50109"/>
    </source>
</evidence>
<dbReference type="PROSITE" id="PS50110">
    <property type="entry name" value="RESPONSE_REGULATORY"/>
    <property type="match status" value="1"/>
</dbReference>
<protein>
    <recommendedName>
        <fullName evidence="2">histidine kinase</fullName>
        <ecNumber evidence="2">2.7.13.3</ecNumber>
    </recommendedName>
</protein>
<keyword evidence="7" id="KW-0175">Coiled coil</keyword>
<keyword evidence="11" id="KW-1185">Reference proteome</keyword>
<evidence type="ECO:0000256" key="5">
    <source>
        <dbReference type="ARBA" id="ARBA00022777"/>
    </source>
</evidence>
<gene>
    <name evidence="10" type="ORF">DFQ45_10959</name>
</gene>
<evidence type="ECO:0000313" key="10">
    <source>
        <dbReference type="EMBL" id="TDQ37060.1"/>
    </source>
</evidence>
<dbReference type="OrthoDB" id="9797243at2"/>
<dbReference type="GO" id="GO:0005886">
    <property type="term" value="C:plasma membrane"/>
    <property type="evidence" value="ECO:0007669"/>
    <property type="project" value="TreeGrafter"/>
</dbReference>
<accession>A0A4R6TTQ7</accession>
<dbReference type="Gene3D" id="3.40.50.2300">
    <property type="match status" value="1"/>
</dbReference>
<proteinExistence type="predicted"/>
<evidence type="ECO:0000256" key="2">
    <source>
        <dbReference type="ARBA" id="ARBA00012438"/>
    </source>
</evidence>
<evidence type="ECO:0000256" key="7">
    <source>
        <dbReference type="SAM" id="Coils"/>
    </source>
</evidence>
<evidence type="ECO:0000313" key="11">
    <source>
        <dbReference type="Proteomes" id="UP000294575"/>
    </source>
</evidence>
<evidence type="ECO:0000256" key="4">
    <source>
        <dbReference type="ARBA" id="ARBA00022679"/>
    </source>
</evidence>